<gene>
    <name evidence="1" type="ORF">CEXT_345291</name>
</gene>
<evidence type="ECO:0000313" key="2">
    <source>
        <dbReference type="Proteomes" id="UP001054945"/>
    </source>
</evidence>
<evidence type="ECO:0000313" key="1">
    <source>
        <dbReference type="EMBL" id="GIY03864.1"/>
    </source>
</evidence>
<protein>
    <submittedName>
        <fullName evidence="1">Uncharacterized protein</fullName>
    </submittedName>
</protein>
<comment type="caution">
    <text evidence="1">The sequence shown here is derived from an EMBL/GenBank/DDBJ whole genome shotgun (WGS) entry which is preliminary data.</text>
</comment>
<reference evidence="1 2" key="1">
    <citation type="submission" date="2021-06" db="EMBL/GenBank/DDBJ databases">
        <title>Caerostris extrusa draft genome.</title>
        <authorList>
            <person name="Kono N."/>
            <person name="Arakawa K."/>
        </authorList>
    </citation>
    <scope>NUCLEOTIDE SEQUENCE [LARGE SCALE GENOMIC DNA]</scope>
</reference>
<dbReference type="EMBL" id="BPLR01005635">
    <property type="protein sequence ID" value="GIY03864.1"/>
    <property type="molecule type" value="Genomic_DNA"/>
</dbReference>
<keyword evidence="2" id="KW-1185">Reference proteome</keyword>
<organism evidence="1 2">
    <name type="scientific">Caerostris extrusa</name>
    <name type="common">Bark spider</name>
    <name type="synonym">Caerostris bankana</name>
    <dbReference type="NCBI Taxonomy" id="172846"/>
    <lineage>
        <taxon>Eukaryota</taxon>
        <taxon>Metazoa</taxon>
        <taxon>Ecdysozoa</taxon>
        <taxon>Arthropoda</taxon>
        <taxon>Chelicerata</taxon>
        <taxon>Arachnida</taxon>
        <taxon>Araneae</taxon>
        <taxon>Araneomorphae</taxon>
        <taxon>Entelegynae</taxon>
        <taxon>Araneoidea</taxon>
        <taxon>Araneidae</taxon>
        <taxon>Caerostris</taxon>
    </lineage>
</organism>
<sequence length="79" mass="8771">MSTERQSYCDGSCRTFSYGSTSIALNYSYYTSSSQGDLQLRSSSVANIKQTGNNARSWQMGDTGRCIRIRGTRAKNLKP</sequence>
<proteinExistence type="predicted"/>
<name>A0AAV4Q615_CAEEX</name>
<accession>A0AAV4Q615</accession>
<dbReference type="AlphaFoldDB" id="A0AAV4Q615"/>
<dbReference type="Proteomes" id="UP001054945">
    <property type="component" value="Unassembled WGS sequence"/>
</dbReference>